<dbReference type="Proteomes" id="UP001165074">
    <property type="component" value="Unassembled WGS sequence"/>
</dbReference>
<evidence type="ECO:0000256" key="1">
    <source>
        <dbReference type="SAM" id="MobiDB-lite"/>
    </source>
</evidence>
<feature type="region of interest" description="Disordered" evidence="1">
    <location>
        <begin position="60"/>
        <end position="93"/>
    </location>
</feature>
<dbReference type="AlphaFoldDB" id="A0A9W6RUF8"/>
<reference evidence="2" key="1">
    <citation type="submission" date="2023-03" db="EMBL/GenBank/DDBJ databases">
        <title>Actinoallomurus iriomotensis NBRC 103684.</title>
        <authorList>
            <person name="Ichikawa N."/>
            <person name="Sato H."/>
            <person name="Tonouchi N."/>
        </authorList>
    </citation>
    <scope>NUCLEOTIDE SEQUENCE</scope>
    <source>
        <strain evidence="2">NBRC 103684</strain>
    </source>
</reference>
<dbReference type="EMBL" id="BSTK01000001">
    <property type="protein sequence ID" value="GLY82811.1"/>
    <property type="molecule type" value="Genomic_DNA"/>
</dbReference>
<accession>A0A9W6RUF8</accession>
<comment type="caution">
    <text evidence="2">The sequence shown here is derived from an EMBL/GenBank/DDBJ whole genome shotgun (WGS) entry which is preliminary data.</text>
</comment>
<keyword evidence="3" id="KW-1185">Reference proteome</keyword>
<gene>
    <name evidence="2" type="ORF">Airi02_007420</name>
</gene>
<evidence type="ECO:0000313" key="3">
    <source>
        <dbReference type="Proteomes" id="UP001165074"/>
    </source>
</evidence>
<protein>
    <submittedName>
        <fullName evidence="2">Uncharacterized protein</fullName>
    </submittedName>
</protein>
<evidence type="ECO:0000313" key="2">
    <source>
        <dbReference type="EMBL" id="GLY82811.1"/>
    </source>
</evidence>
<proteinExistence type="predicted"/>
<sequence>MAVTWPVVVFPPVLVRPEPAEKPPLPAFSPVLTRRTVETTHRTAVTRQAVSAGQTVAARPTVVPGLPGATRPGPGPSGVAEPAVTMRPPEQVV</sequence>
<organism evidence="2 3">
    <name type="scientific">Actinoallomurus iriomotensis</name>
    <dbReference type="NCBI Taxonomy" id="478107"/>
    <lineage>
        <taxon>Bacteria</taxon>
        <taxon>Bacillati</taxon>
        <taxon>Actinomycetota</taxon>
        <taxon>Actinomycetes</taxon>
        <taxon>Streptosporangiales</taxon>
        <taxon>Thermomonosporaceae</taxon>
        <taxon>Actinoallomurus</taxon>
    </lineage>
</organism>
<name>A0A9W6RUF8_9ACTN</name>